<reference evidence="2" key="1">
    <citation type="submission" date="2016-11" db="EMBL/GenBank/DDBJ databases">
        <title>Comparative genomic and phenotypic analysis of Granulibacter bethesdensis clinical isolates from patients with chronic granulomatous disease.</title>
        <authorList>
            <person name="Zarember K.A."/>
            <person name="Porcella S.F."/>
            <person name="Chu J."/>
            <person name="Ding L."/>
            <person name="Dahlstrom E."/>
            <person name="Barbian K."/>
            <person name="Martens C."/>
            <person name="Sykora L."/>
            <person name="Kramer S."/>
            <person name="Pettinato A.M."/>
            <person name="Hong H."/>
            <person name="Wald G."/>
            <person name="Berg L.J."/>
            <person name="Rogge L.S."/>
            <person name="Greenberg D.E."/>
            <person name="Falcone E.L."/>
            <person name="Neves J.F."/>
            <person name="Simoes M.J."/>
            <person name="Casal M."/>
            <person name="Rodriguez-Lopez F.C."/>
            <person name="Zelazny A."/>
            <person name="Gallin J.I."/>
            <person name="Holland S.M."/>
        </authorList>
    </citation>
    <scope>NUCLEOTIDE SEQUENCE [LARGE SCALE GENOMIC DNA]</scope>
    <source>
        <strain evidence="2">NIH9.1</strain>
    </source>
</reference>
<dbReference type="EMBL" id="CP018191">
    <property type="protein sequence ID" value="APH53952.1"/>
    <property type="molecule type" value="Genomic_DNA"/>
</dbReference>
<sequence length="40" mass="4470">MIFQRSATRLTLQDKGFSMTDRGHGMQPVTFFSKNLAGGH</sequence>
<accession>A0AAC9K9A2</accession>
<protein>
    <submittedName>
        <fullName evidence="1">Uncharacterized protein</fullName>
    </submittedName>
</protein>
<name>A0AAC9K9A2_9PROT</name>
<evidence type="ECO:0000313" key="2">
    <source>
        <dbReference type="Proteomes" id="UP000182373"/>
    </source>
</evidence>
<organism evidence="1 2">
    <name type="scientific">Granulibacter bethesdensis</name>
    <dbReference type="NCBI Taxonomy" id="364410"/>
    <lineage>
        <taxon>Bacteria</taxon>
        <taxon>Pseudomonadati</taxon>
        <taxon>Pseudomonadota</taxon>
        <taxon>Alphaproteobacteria</taxon>
        <taxon>Acetobacterales</taxon>
        <taxon>Acetobacteraceae</taxon>
        <taxon>Granulibacter</taxon>
    </lineage>
</organism>
<dbReference type="AlphaFoldDB" id="A0AAC9K9A2"/>
<proteinExistence type="predicted"/>
<gene>
    <name evidence="1" type="ORF">GbCGDNIH9_8012</name>
</gene>
<evidence type="ECO:0000313" key="1">
    <source>
        <dbReference type="EMBL" id="APH53952.1"/>
    </source>
</evidence>
<dbReference type="Proteomes" id="UP000182373">
    <property type="component" value="Chromosome"/>
</dbReference>